<dbReference type="EMBL" id="SJPR01000004">
    <property type="protein sequence ID" value="TWT96125.1"/>
    <property type="molecule type" value="Genomic_DNA"/>
</dbReference>
<keyword evidence="2" id="KW-1185">Reference proteome</keyword>
<comment type="caution">
    <text evidence="1">The sequence shown here is derived from an EMBL/GenBank/DDBJ whole genome shotgun (WGS) entry which is preliminary data.</text>
</comment>
<evidence type="ECO:0000313" key="1">
    <source>
        <dbReference type="EMBL" id="TWT96125.1"/>
    </source>
</evidence>
<organism evidence="1 2">
    <name type="scientific">Botrimarina colliarenosi</name>
    <dbReference type="NCBI Taxonomy" id="2528001"/>
    <lineage>
        <taxon>Bacteria</taxon>
        <taxon>Pseudomonadati</taxon>
        <taxon>Planctomycetota</taxon>
        <taxon>Planctomycetia</taxon>
        <taxon>Pirellulales</taxon>
        <taxon>Lacipirellulaceae</taxon>
        <taxon>Botrimarina</taxon>
    </lineage>
</organism>
<dbReference type="Proteomes" id="UP000317421">
    <property type="component" value="Unassembled WGS sequence"/>
</dbReference>
<dbReference type="AlphaFoldDB" id="A0A5C6AAA2"/>
<evidence type="ECO:0000313" key="2">
    <source>
        <dbReference type="Proteomes" id="UP000317421"/>
    </source>
</evidence>
<name>A0A5C6AAA2_9BACT</name>
<protein>
    <submittedName>
        <fullName evidence="1">Uncharacterized protein</fullName>
    </submittedName>
</protein>
<gene>
    <name evidence="1" type="ORF">Pla108_32070</name>
</gene>
<dbReference type="RefSeq" id="WP_146445908.1">
    <property type="nucleotide sequence ID" value="NZ_SJPR01000004.1"/>
</dbReference>
<accession>A0A5C6AAA2</accession>
<sequence>MAIPHVVAEYRCPQTAYHKATSGQRGHLRTLDSLLAYDPDLIRSEAVRPVLFDRDRDETAKRFRHGAKSLTRPSKAPTRSEVMIVLAGLISFFSYSLLQPLTANQIRELFDTAEAWRSGRRQKREPGLPKNDATLQKQILRKRNKLGEWLDPDKTLPAVVRGLRAWAA</sequence>
<proteinExistence type="predicted"/>
<reference evidence="1 2" key="1">
    <citation type="submission" date="2019-02" db="EMBL/GenBank/DDBJ databases">
        <title>Deep-cultivation of Planctomycetes and their phenomic and genomic characterization uncovers novel biology.</title>
        <authorList>
            <person name="Wiegand S."/>
            <person name="Jogler M."/>
            <person name="Boedeker C."/>
            <person name="Pinto D."/>
            <person name="Vollmers J."/>
            <person name="Rivas-Marin E."/>
            <person name="Kohn T."/>
            <person name="Peeters S.H."/>
            <person name="Heuer A."/>
            <person name="Rast P."/>
            <person name="Oberbeckmann S."/>
            <person name="Bunk B."/>
            <person name="Jeske O."/>
            <person name="Meyerdierks A."/>
            <person name="Storesund J.E."/>
            <person name="Kallscheuer N."/>
            <person name="Luecker S."/>
            <person name="Lage O.M."/>
            <person name="Pohl T."/>
            <person name="Merkel B.J."/>
            <person name="Hornburger P."/>
            <person name="Mueller R.-W."/>
            <person name="Bruemmer F."/>
            <person name="Labrenz M."/>
            <person name="Spormann A.M."/>
            <person name="Op Den Camp H."/>
            <person name="Overmann J."/>
            <person name="Amann R."/>
            <person name="Jetten M.S.M."/>
            <person name="Mascher T."/>
            <person name="Medema M.H."/>
            <person name="Devos D.P."/>
            <person name="Kaster A.-K."/>
            <person name="Ovreas L."/>
            <person name="Rohde M."/>
            <person name="Galperin M.Y."/>
            <person name="Jogler C."/>
        </authorList>
    </citation>
    <scope>NUCLEOTIDE SEQUENCE [LARGE SCALE GENOMIC DNA]</scope>
    <source>
        <strain evidence="1 2">Pla108</strain>
    </source>
</reference>